<feature type="domain" description="Amidohydrolase-related" evidence="2">
    <location>
        <begin position="3"/>
        <end position="288"/>
    </location>
</feature>
<evidence type="ECO:0000256" key="1">
    <source>
        <dbReference type="ARBA" id="ARBA00038310"/>
    </source>
</evidence>
<dbReference type="RefSeq" id="WP_184228806.1">
    <property type="nucleotide sequence ID" value="NZ_JACHDE010000033.1"/>
</dbReference>
<dbReference type="EMBL" id="JACHDE010000033">
    <property type="protein sequence ID" value="MBB5405432.1"/>
    <property type="molecule type" value="Genomic_DNA"/>
</dbReference>
<sequence>MKVDAHQHFWTTARSDYGWLTPDLAPLWRDFLPSDLAPLAQAAGVDKTIVVQAAPTMNETLYLLELVADDPLVGGVVGRVPMLDPDAPTLIERLAREPKFKGVRPMLQDLRDDDWIANSELDPAVAAIVRHDLAFDALVYVRHLPYLARFAARHAELRIVIDHVAKPRLPDGQGSVRTTTGVRVGEDWVEWTRWMGEFAEMNNVVCKLSGMVTEAAPGYADDAFSPYFAFLLSRFGAQRLMWGSDWPVLNLNGDYASWHACVERLSSSLAKEDRAAIFGETARSFYRL</sequence>
<name>A0A7W8LED3_9BURK</name>
<evidence type="ECO:0000259" key="2">
    <source>
        <dbReference type="Pfam" id="PF04909"/>
    </source>
</evidence>
<dbReference type="InterPro" id="IPR052350">
    <property type="entry name" value="Metallo-dep_Lactonases"/>
</dbReference>
<dbReference type="Gene3D" id="3.20.20.140">
    <property type="entry name" value="Metal-dependent hydrolases"/>
    <property type="match status" value="1"/>
</dbReference>
<protein>
    <submittedName>
        <fullName evidence="3">L-fuconolactonase</fullName>
        <ecNumber evidence="3">3.1.1.-</ecNumber>
    </submittedName>
</protein>
<gene>
    <name evidence="3" type="ORF">HDG41_007528</name>
</gene>
<reference evidence="3 4" key="1">
    <citation type="submission" date="2020-08" db="EMBL/GenBank/DDBJ databases">
        <title>Genomic Encyclopedia of Type Strains, Phase IV (KMG-V): Genome sequencing to study the core and pangenomes of soil and plant-associated prokaryotes.</title>
        <authorList>
            <person name="Whitman W."/>
        </authorList>
    </citation>
    <scope>NUCLEOTIDE SEQUENCE [LARGE SCALE GENOMIC DNA]</scope>
    <source>
        <strain evidence="3 4">JPY162</strain>
    </source>
</reference>
<comment type="caution">
    <text evidence="3">The sequence shown here is derived from an EMBL/GenBank/DDBJ whole genome shotgun (WGS) entry which is preliminary data.</text>
</comment>
<accession>A0A7W8LED3</accession>
<dbReference type="AlphaFoldDB" id="A0A7W8LED3"/>
<dbReference type="SUPFAM" id="SSF51556">
    <property type="entry name" value="Metallo-dependent hydrolases"/>
    <property type="match status" value="1"/>
</dbReference>
<organism evidence="3 4">
    <name type="scientific">Paraburkholderia youngii</name>
    <dbReference type="NCBI Taxonomy" id="2782701"/>
    <lineage>
        <taxon>Bacteria</taxon>
        <taxon>Pseudomonadati</taxon>
        <taxon>Pseudomonadota</taxon>
        <taxon>Betaproteobacteria</taxon>
        <taxon>Burkholderiales</taxon>
        <taxon>Burkholderiaceae</taxon>
        <taxon>Paraburkholderia</taxon>
    </lineage>
</organism>
<dbReference type="Pfam" id="PF04909">
    <property type="entry name" value="Amidohydro_2"/>
    <property type="match status" value="1"/>
</dbReference>
<evidence type="ECO:0000313" key="3">
    <source>
        <dbReference type="EMBL" id="MBB5405432.1"/>
    </source>
</evidence>
<proteinExistence type="inferred from homology"/>
<dbReference type="InterPro" id="IPR032466">
    <property type="entry name" value="Metal_Hydrolase"/>
</dbReference>
<comment type="similarity">
    <text evidence="1">Belongs to the metallo-dependent hydrolases superfamily.</text>
</comment>
<dbReference type="PANTHER" id="PTHR43569:SF2">
    <property type="entry name" value="AMIDOHYDROLASE-RELATED DOMAIN-CONTAINING PROTEIN"/>
    <property type="match status" value="1"/>
</dbReference>
<dbReference type="Proteomes" id="UP000592820">
    <property type="component" value="Unassembled WGS sequence"/>
</dbReference>
<dbReference type="PANTHER" id="PTHR43569">
    <property type="entry name" value="AMIDOHYDROLASE"/>
    <property type="match status" value="1"/>
</dbReference>
<dbReference type="EC" id="3.1.1.-" evidence="3"/>
<dbReference type="GO" id="GO:0016787">
    <property type="term" value="F:hydrolase activity"/>
    <property type="evidence" value="ECO:0007669"/>
    <property type="project" value="UniProtKB-KW"/>
</dbReference>
<evidence type="ECO:0000313" key="4">
    <source>
        <dbReference type="Proteomes" id="UP000592820"/>
    </source>
</evidence>
<dbReference type="InterPro" id="IPR006680">
    <property type="entry name" value="Amidohydro-rel"/>
</dbReference>
<keyword evidence="3" id="KW-0378">Hydrolase</keyword>